<accession>A0A1F6AIX1</accession>
<dbReference type="CDD" id="cd00317">
    <property type="entry name" value="cyclophilin"/>
    <property type="match status" value="1"/>
</dbReference>
<proteinExistence type="inferred from homology"/>
<dbReference type="Proteomes" id="UP000178759">
    <property type="component" value="Unassembled WGS sequence"/>
</dbReference>
<dbReference type="InterPro" id="IPR029000">
    <property type="entry name" value="Cyclophilin-like_dom_sf"/>
</dbReference>
<evidence type="ECO:0000259" key="6">
    <source>
        <dbReference type="PROSITE" id="PS50072"/>
    </source>
</evidence>
<dbReference type="PRINTS" id="PR00153">
    <property type="entry name" value="CSAPPISMRASE"/>
</dbReference>
<dbReference type="PIRSF" id="PIRSF001467">
    <property type="entry name" value="Peptidylpro_ismrse"/>
    <property type="match status" value="1"/>
</dbReference>
<evidence type="ECO:0000256" key="4">
    <source>
        <dbReference type="ARBA" id="ARBA00023235"/>
    </source>
</evidence>
<evidence type="ECO:0000256" key="1">
    <source>
        <dbReference type="ARBA" id="ARBA00002388"/>
    </source>
</evidence>
<feature type="domain" description="PPIase cyclophilin-type" evidence="6">
    <location>
        <begin position="1"/>
        <end position="151"/>
    </location>
</feature>
<comment type="catalytic activity">
    <reaction evidence="5">
        <text>[protein]-peptidylproline (omega=180) = [protein]-peptidylproline (omega=0)</text>
        <dbReference type="Rhea" id="RHEA:16237"/>
        <dbReference type="Rhea" id="RHEA-COMP:10747"/>
        <dbReference type="Rhea" id="RHEA-COMP:10748"/>
        <dbReference type="ChEBI" id="CHEBI:83833"/>
        <dbReference type="ChEBI" id="CHEBI:83834"/>
        <dbReference type="EC" id="5.2.1.8"/>
    </reaction>
</comment>
<sequence length="154" mass="16601">MITATLKTTAGDIVIALNAKETPKTVNNFVYLARKGFYNNTIFYRVIKGFMIQGGDPKGDGTGGPGYKFDDEPITLEYTRGTVAMANAGPNTNGSQFFIMHADYALAKNYVIFGRVTQGLEVVDKIATAEVIPGGENSKPVNPVTVQTVTITEQ</sequence>
<keyword evidence="4 5" id="KW-0413">Isomerase</keyword>
<name>A0A1F6AIX1_9BACT</name>
<dbReference type="InterPro" id="IPR044666">
    <property type="entry name" value="Cyclophilin_A-like"/>
</dbReference>
<dbReference type="Pfam" id="PF00160">
    <property type="entry name" value="Pro_isomerase"/>
    <property type="match status" value="1"/>
</dbReference>
<dbReference type="PANTHER" id="PTHR45625:SF4">
    <property type="entry name" value="PEPTIDYLPROLYL ISOMERASE DOMAIN AND WD REPEAT-CONTAINING PROTEIN 1"/>
    <property type="match status" value="1"/>
</dbReference>
<evidence type="ECO:0000313" key="8">
    <source>
        <dbReference type="Proteomes" id="UP000178759"/>
    </source>
</evidence>
<dbReference type="InterPro" id="IPR002130">
    <property type="entry name" value="Cyclophilin-type_PPIase_dom"/>
</dbReference>
<comment type="similarity">
    <text evidence="2 5">Belongs to the cyclophilin-type PPIase family.</text>
</comment>
<dbReference type="STRING" id="1798392.A3A79_04540"/>
<evidence type="ECO:0000256" key="3">
    <source>
        <dbReference type="ARBA" id="ARBA00023110"/>
    </source>
</evidence>
<dbReference type="InterPro" id="IPR024936">
    <property type="entry name" value="Cyclophilin-type_PPIase"/>
</dbReference>
<evidence type="ECO:0000313" key="7">
    <source>
        <dbReference type="EMBL" id="OGG24670.1"/>
    </source>
</evidence>
<reference evidence="7 8" key="1">
    <citation type="journal article" date="2016" name="Nat. Commun.">
        <title>Thousands of microbial genomes shed light on interconnected biogeochemical processes in an aquifer system.</title>
        <authorList>
            <person name="Anantharaman K."/>
            <person name="Brown C.T."/>
            <person name="Hug L.A."/>
            <person name="Sharon I."/>
            <person name="Castelle C.J."/>
            <person name="Probst A.J."/>
            <person name="Thomas B.C."/>
            <person name="Singh A."/>
            <person name="Wilkins M.J."/>
            <person name="Karaoz U."/>
            <person name="Brodie E.L."/>
            <person name="Williams K.H."/>
            <person name="Hubbard S.S."/>
            <person name="Banfield J.F."/>
        </authorList>
    </citation>
    <scope>NUCLEOTIDE SEQUENCE [LARGE SCALE GENOMIC DNA]</scope>
</reference>
<dbReference type="PANTHER" id="PTHR45625">
    <property type="entry name" value="PEPTIDYL-PROLYL CIS-TRANS ISOMERASE-RELATED"/>
    <property type="match status" value="1"/>
</dbReference>
<dbReference type="EMBL" id="MFJV01000001">
    <property type="protein sequence ID" value="OGG24670.1"/>
    <property type="molecule type" value="Genomic_DNA"/>
</dbReference>
<dbReference type="PROSITE" id="PS50072">
    <property type="entry name" value="CSA_PPIASE_2"/>
    <property type="match status" value="1"/>
</dbReference>
<evidence type="ECO:0000256" key="5">
    <source>
        <dbReference type="RuleBase" id="RU363019"/>
    </source>
</evidence>
<dbReference type="GO" id="GO:0003755">
    <property type="term" value="F:peptidyl-prolyl cis-trans isomerase activity"/>
    <property type="evidence" value="ECO:0007669"/>
    <property type="project" value="UniProtKB-UniRule"/>
</dbReference>
<keyword evidence="3 5" id="KW-0697">Rotamase</keyword>
<dbReference type="EC" id="5.2.1.8" evidence="5"/>
<protein>
    <recommendedName>
        <fullName evidence="5">Peptidyl-prolyl cis-trans isomerase</fullName>
        <shortName evidence="5">PPIase</shortName>
        <ecNumber evidence="5">5.2.1.8</ecNumber>
    </recommendedName>
</protein>
<dbReference type="Gene3D" id="2.40.100.10">
    <property type="entry name" value="Cyclophilin-like"/>
    <property type="match status" value="1"/>
</dbReference>
<dbReference type="SUPFAM" id="SSF50891">
    <property type="entry name" value="Cyclophilin-like"/>
    <property type="match status" value="1"/>
</dbReference>
<dbReference type="AlphaFoldDB" id="A0A1F6AIX1"/>
<evidence type="ECO:0000256" key="2">
    <source>
        <dbReference type="ARBA" id="ARBA00007365"/>
    </source>
</evidence>
<comment type="caution">
    <text evidence="7">The sequence shown here is derived from an EMBL/GenBank/DDBJ whole genome shotgun (WGS) entry which is preliminary data.</text>
</comment>
<gene>
    <name evidence="7" type="ORF">A3A79_04540</name>
</gene>
<comment type="function">
    <text evidence="1 5">PPIases accelerate the folding of proteins. It catalyzes the cis-trans isomerization of proline imidic peptide bonds in oligopeptides.</text>
</comment>
<organism evidence="7 8">
    <name type="scientific">Candidatus Gottesmanbacteria bacterium RIFCSPLOWO2_01_FULL_43_11b</name>
    <dbReference type="NCBI Taxonomy" id="1798392"/>
    <lineage>
        <taxon>Bacteria</taxon>
        <taxon>Candidatus Gottesmaniibacteriota</taxon>
    </lineage>
</organism>